<name>A0A8S2KGH2_9BILA</name>
<evidence type="ECO:0000259" key="17">
    <source>
        <dbReference type="PROSITE" id="PS50125"/>
    </source>
</evidence>
<feature type="non-terminal residue" evidence="19">
    <location>
        <position position="1"/>
    </location>
</feature>
<keyword evidence="9" id="KW-0460">Magnesium</keyword>
<accession>A0A8S2KGH2</accession>
<dbReference type="SUPFAM" id="SSF55073">
    <property type="entry name" value="Nucleotide cyclase"/>
    <property type="match status" value="2"/>
</dbReference>
<evidence type="ECO:0000256" key="1">
    <source>
        <dbReference type="ARBA" id="ARBA00001593"/>
    </source>
</evidence>
<proteinExistence type="inferred from homology"/>
<evidence type="ECO:0000256" key="3">
    <source>
        <dbReference type="ARBA" id="ARBA00004141"/>
    </source>
</evidence>
<keyword evidence="11" id="KW-0115">cAMP biosynthesis</keyword>
<evidence type="ECO:0000256" key="10">
    <source>
        <dbReference type="ARBA" id="ARBA00022989"/>
    </source>
</evidence>
<dbReference type="AlphaFoldDB" id="A0A8S2KGH2"/>
<comment type="caution">
    <text evidence="19">The sequence shown here is derived from an EMBL/GenBank/DDBJ whole genome shotgun (WGS) entry which is preliminary data.</text>
</comment>
<organism evidence="19 20">
    <name type="scientific">Didymodactylos carnosus</name>
    <dbReference type="NCBI Taxonomy" id="1234261"/>
    <lineage>
        <taxon>Eukaryota</taxon>
        <taxon>Metazoa</taxon>
        <taxon>Spiralia</taxon>
        <taxon>Gnathifera</taxon>
        <taxon>Rotifera</taxon>
        <taxon>Eurotatoria</taxon>
        <taxon>Bdelloidea</taxon>
        <taxon>Philodinida</taxon>
        <taxon>Philodinidae</taxon>
        <taxon>Didymodactylos</taxon>
    </lineage>
</organism>
<evidence type="ECO:0000256" key="4">
    <source>
        <dbReference type="ARBA" id="ARBA00012201"/>
    </source>
</evidence>
<dbReference type="GO" id="GO:0005886">
    <property type="term" value="C:plasma membrane"/>
    <property type="evidence" value="ECO:0007669"/>
    <property type="project" value="TreeGrafter"/>
</dbReference>
<dbReference type="GO" id="GO:0007189">
    <property type="term" value="P:adenylate cyclase-activating G protein-coupled receptor signaling pathway"/>
    <property type="evidence" value="ECO:0007669"/>
    <property type="project" value="TreeGrafter"/>
</dbReference>
<evidence type="ECO:0000313" key="19">
    <source>
        <dbReference type="EMBL" id="CAF3852419.1"/>
    </source>
</evidence>
<dbReference type="InterPro" id="IPR029787">
    <property type="entry name" value="Nucleotide_cyclase"/>
</dbReference>
<dbReference type="FunFam" id="3.30.70.1230:FF:000008">
    <property type="entry name" value="Adenylate cyclase type 9"/>
    <property type="match status" value="1"/>
</dbReference>
<feature type="domain" description="Guanylate cyclase" evidence="17">
    <location>
        <begin position="509"/>
        <end position="645"/>
    </location>
</feature>
<keyword evidence="15" id="KW-0175">Coiled coil</keyword>
<keyword evidence="13 14" id="KW-0456">Lyase</keyword>
<keyword evidence="7" id="KW-0547">Nucleotide-binding</keyword>
<dbReference type="GO" id="GO:0035556">
    <property type="term" value="P:intracellular signal transduction"/>
    <property type="evidence" value="ECO:0007669"/>
    <property type="project" value="InterPro"/>
</dbReference>
<comment type="subcellular location">
    <subcellularLocation>
        <location evidence="3">Membrane</location>
        <topology evidence="3">Multi-pass membrane protein</topology>
    </subcellularLocation>
</comment>
<dbReference type="PANTHER" id="PTHR45627:SF8">
    <property type="entry name" value="ADENYLATE CYCLASE TYPE 9"/>
    <property type="match status" value="1"/>
</dbReference>
<evidence type="ECO:0000256" key="16">
    <source>
        <dbReference type="SAM" id="MobiDB-lite"/>
    </source>
</evidence>
<evidence type="ECO:0000313" key="20">
    <source>
        <dbReference type="Proteomes" id="UP000682733"/>
    </source>
</evidence>
<dbReference type="EC" id="4.6.1.1" evidence="4"/>
<dbReference type="EMBL" id="CAJOBA010009485">
    <property type="protein sequence ID" value="CAF3852419.1"/>
    <property type="molecule type" value="Genomic_DNA"/>
</dbReference>
<feature type="coiled-coil region" evidence="15">
    <location>
        <begin position="794"/>
        <end position="821"/>
    </location>
</feature>
<evidence type="ECO:0000313" key="18">
    <source>
        <dbReference type="EMBL" id="CAF1090844.1"/>
    </source>
</evidence>
<comment type="cofactor">
    <cofactor evidence="2">
        <name>Mg(2+)</name>
        <dbReference type="ChEBI" id="CHEBI:18420"/>
    </cofactor>
</comment>
<keyword evidence="12" id="KW-0472">Membrane</keyword>
<keyword evidence="5" id="KW-0812">Transmembrane</keyword>
<dbReference type="PROSITE" id="PS50125">
    <property type="entry name" value="GUANYLATE_CYCLASE_2"/>
    <property type="match status" value="2"/>
</dbReference>
<evidence type="ECO:0000256" key="8">
    <source>
        <dbReference type="ARBA" id="ARBA00022840"/>
    </source>
</evidence>
<evidence type="ECO:0000256" key="5">
    <source>
        <dbReference type="ARBA" id="ARBA00022692"/>
    </source>
</evidence>
<dbReference type="PROSITE" id="PS00452">
    <property type="entry name" value="GUANYLATE_CYCLASE_1"/>
    <property type="match status" value="2"/>
</dbReference>
<evidence type="ECO:0000256" key="7">
    <source>
        <dbReference type="ARBA" id="ARBA00022741"/>
    </source>
</evidence>
<evidence type="ECO:0000256" key="9">
    <source>
        <dbReference type="ARBA" id="ARBA00022842"/>
    </source>
</evidence>
<keyword evidence="10" id="KW-1133">Transmembrane helix</keyword>
<dbReference type="Pfam" id="PF00211">
    <property type="entry name" value="Guanylate_cyc"/>
    <property type="match status" value="2"/>
</dbReference>
<gene>
    <name evidence="18" type="ORF">OVA965_LOCUS18809</name>
    <name evidence="19" type="ORF">TMI583_LOCUS18817</name>
</gene>
<feature type="compositionally biased region" description="Low complexity" evidence="16">
    <location>
        <begin position="45"/>
        <end position="60"/>
    </location>
</feature>
<dbReference type="GO" id="GO:0004016">
    <property type="term" value="F:adenylate cyclase activity"/>
    <property type="evidence" value="ECO:0007669"/>
    <property type="project" value="UniProtKB-EC"/>
</dbReference>
<evidence type="ECO:0000256" key="2">
    <source>
        <dbReference type="ARBA" id="ARBA00001946"/>
    </source>
</evidence>
<dbReference type="PANTHER" id="PTHR45627">
    <property type="entry name" value="ADENYLATE CYCLASE TYPE 1"/>
    <property type="match status" value="1"/>
</dbReference>
<evidence type="ECO:0000256" key="6">
    <source>
        <dbReference type="ARBA" id="ARBA00022723"/>
    </source>
</evidence>
<evidence type="ECO:0000256" key="13">
    <source>
        <dbReference type="ARBA" id="ARBA00023239"/>
    </source>
</evidence>
<dbReference type="GO" id="GO:0046872">
    <property type="term" value="F:metal ion binding"/>
    <property type="evidence" value="ECO:0007669"/>
    <property type="project" value="UniProtKB-KW"/>
</dbReference>
<dbReference type="Gene3D" id="3.30.70.1230">
    <property type="entry name" value="Nucleotide cyclase"/>
    <property type="match status" value="2"/>
</dbReference>
<reference evidence="19" key="1">
    <citation type="submission" date="2021-02" db="EMBL/GenBank/DDBJ databases">
        <authorList>
            <person name="Nowell W R."/>
        </authorList>
    </citation>
    <scope>NUCLEOTIDE SEQUENCE</scope>
</reference>
<dbReference type="GO" id="GO:0005524">
    <property type="term" value="F:ATP binding"/>
    <property type="evidence" value="ECO:0007669"/>
    <property type="project" value="UniProtKB-KW"/>
</dbReference>
<comment type="similarity">
    <text evidence="14">Belongs to the adenylyl cyclase class-4/guanylyl cyclase family.</text>
</comment>
<evidence type="ECO:0000256" key="12">
    <source>
        <dbReference type="ARBA" id="ARBA00023136"/>
    </source>
</evidence>
<dbReference type="EMBL" id="CAJNOK010009469">
    <property type="protein sequence ID" value="CAF1090844.1"/>
    <property type="molecule type" value="Genomic_DNA"/>
</dbReference>
<comment type="catalytic activity">
    <reaction evidence="1">
        <text>ATP = 3',5'-cyclic AMP + diphosphate</text>
        <dbReference type="Rhea" id="RHEA:15389"/>
        <dbReference type="ChEBI" id="CHEBI:30616"/>
        <dbReference type="ChEBI" id="CHEBI:33019"/>
        <dbReference type="ChEBI" id="CHEBI:58165"/>
        <dbReference type="EC" id="4.6.1.1"/>
    </reaction>
</comment>
<evidence type="ECO:0000256" key="15">
    <source>
        <dbReference type="SAM" id="Coils"/>
    </source>
</evidence>
<protein>
    <recommendedName>
        <fullName evidence="4">adenylate cyclase</fullName>
        <ecNumber evidence="4">4.6.1.1</ecNumber>
    </recommendedName>
</protein>
<feature type="domain" description="Guanylate cyclase" evidence="17">
    <location>
        <begin position="80"/>
        <end position="207"/>
    </location>
</feature>
<dbReference type="Proteomes" id="UP000682733">
    <property type="component" value="Unassembled WGS sequence"/>
</dbReference>
<keyword evidence="8" id="KW-0067">ATP-binding</keyword>
<sequence length="1149" mass="132472">QNTRSSLLQEHQLISKMIDSLMPPKYAKDITKDFDFFRQRIQNISSQPSSPSIEQNQQPNGNSESAVLRPLHMDRMENVSILFADIVGFTSMSSNKTADQLVRLLADLYGRFDDLCLRMNCEKIATLGDCYYCVSGCPEPQRDHAKCCIEMGLSMINAIEEFDQDNNESVDMRVGVHSGSVNCGIIGTKKFKFDIFSNDVTLANKMESSGKPGYVHLTESTYKLLENNYNAEPGEPYQLYNHAVVSTYFIKKRQLDHRITRKPPPMTAATAAAIAVASGVSNIAVPLIESAQINQEQIADGQQNVTSPLLEEVNRARSNTLTDNTLPAPLIDNESSTVSNDAQLTTVIVQPEKTGRSLTMCSLNAGEGITSDGFIDQSQLMQTLHIPMSSITLCFTDKELEKSYAEQNIGRKSVEQSQHRYMVLNEFNFYEFFLHILLATILVHLISRHLELKHRELFYIDYKSNEQHLEMVKERERADWLLRNILPEHVIEPLRLKGGTYSKNHECVGVMFATLINFHVMYEEQFEGGRFYSRVLNEFYGDIEELFLSKRFERIEKIKTIGSTYMAASGLQGESGNSLEPVYNLMEFALQFQETMQSFNKALLYFVFELRIGFNYGPVTAGVIGTTKLFYDIWGDTVNVASRMDSTGQANFIQVPEHVAQTLSDRYTFELRGEHQIELKHDIDHVIQKHAVVNKEIIGGLEDYSERDHRENNRSSPVSERNLLEGGDNAVINHIESTLIGKINRWEHDMVQRIKSAANQARNTISSITHDHQNEIFNDFQRLTNEFDAKRAHNNYSERDIKQWNQKLDQIQQKVNNAIQIDTEQSQIINWSKMIIVKWNGKTVTSTVRQMPLLTPRMQEPPMHDEPIHNQQQRIPPQTNLQQLQYFTNLMSQKPFKIMRTKNEYGGLICASDNRILYQDTDDTLCLIDYACKNKQVTKWIKEEEIVDMCCLKLLDQFMLLTNKKIFILHPFDLQIHNNSKQIHSNEGEYKSCTNMDDTLFLSFNKPNSPIEQWNIHEWKLVKRWTKLFDKDDNLKCIRFLNNTQLALLIDNQLEIRNRITMNIIRATKFVDVSTYGLICLPTIQNYCLVINHSYHENIAQASNLLIINDNGQKIKTMHYNEPIWSMIYFQDKNTFIIRTLNEMLFYTA</sequence>
<dbReference type="InterPro" id="IPR018297">
    <property type="entry name" value="A/G_cyclase_CS"/>
</dbReference>
<dbReference type="Proteomes" id="UP000677228">
    <property type="component" value="Unassembled WGS sequence"/>
</dbReference>
<dbReference type="GO" id="GO:0006171">
    <property type="term" value="P:cAMP biosynthetic process"/>
    <property type="evidence" value="ECO:0007669"/>
    <property type="project" value="UniProtKB-KW"/>
</dbReference>
<dbReference type="CDD" id="cd07302">
    <property type="entry name" value="CHD"/>
    <property type="match status" value="2"/>
</dbReference>
<dbReference type="InterPro" id="IPR001054">
    <property type="entry name" value="A/G_cyclase"/>
</dbReference>
<feature type="region of interest" description="Disordered" evidence="16">
    <location>
        <begin position="45"/>
        <end position="65"/>
    </location>
</feature>
<keyword evidence="6" id="KW-0479">Metal-binding</keyword>
<evidence type="ECO:0000256" key="11">
    <source>
        <dbReference type="ARBA" id="ARBA00022998"/>
    </source>
</evidence>
<dbReference type="SMART" id="SM00044">
    <property type="entry name" value="CYCc"/>
    <property type="match status" value="2"/>
</dbReference>
<evidence type="ECO:0000256" key="14">
    <source>
        <dbReference type="RuleBase" id="RU000405"/>
    </source>
</evidence>